<keyword evidence="3" id="KW-1185">Reference proteome</keyword>
<name>A0A084AWD4_STACB</name>
<evidence type="ECO:0000313" key="2">
    <source>
        <dbReference type="EMBL" id="KEY69613.1"/>
    </source>
</evidence>
<feature type="compositionally biased region" description="Pro residues" evidence="1">
    <location>
        <begin position="152"/>
        <end position="165"/>
    </location>
</feature>
<dbReference type="HOGENOM" id="CLU_521924_0_0_1"/>
<feature type="compositionally biased region" description="Basic and acidic residues" evidence="1">
    <location>
        <begin position="133"/>
        <end position="147"/>
    </location>
</feature>
<organism evidence="2 3">
    <name type="scientific">Stachybotrys chartarum (strain CBS 109288 / IBT 7711)</name>
    <name type="common">Toxic black mold</name>
    <name type="synonym">Stilbospora chartarum</name>
    <dbReference type="NCBI Taxonomy" id="1280523"/>
    <lineage>
        <taxon>Eukaryota</taxon>
        <taxon>Fungi</taxon>
        <taxon>Dikarya</taxon>
        <taxon>Ascomycota</taxon>
        <taxon>Pezizomycotina</taxon>
        <taxon>Sordariomycetes</taxon>
        <taxon>Hypocreomycetidae</taxon>
        <taxon>Hypocreales</taxon>
        <taxon>Stachybotryaceae</taxon>
        <taxon>Stachybotrys</taxon>
    </lineage>
</organism>
<dbReference type="EMBL" id="KL648521">
    <property type="protein sequence ID" value="KEY69613.1"/>
    <property type="molecule type" value="Genomic_DNA"/>
</dbReference>
<protein>
    <submittedName>
        <fullName evidence="2">Uncharacterized protein</fullName>
    </submittedName>
</protein>
<proteinExistence type="predicted"/>
<feature type="compositionally biased region" description="Basic and acidic residues" evidence="1">
    <location>
        <begin position="94"/>
        <end position="107"/>
    </location>
</feature>
<feature type="region of interest" description="Disordered" evidence="1">
    <location>
        <begin position="1"/>
        <end position="115"/>
    </location>
</feature>
<dbReference type="OrthoDB" id="10309060at2759"/>
<dbReference type="AlphaFoldDB" id="A0A084AWD4"/>
<dbReference type="Proteomes" id="UP000028045">
    <property type="component" value="Unassembled WGS sequence"/>
</dbReference>
<feature type="compositionally biased region" description="Polar residues" evidence="1">
    <location>
        <begin position="80"/>
        <end position="93"/>
    </location>
</feature>
<feature type="region of interest" description="Disordered" evidence="1">
    <location>
        <begin position="133"/>
        <end position="165"/>
    </location>
</feature>
<reference evidence="2 3" key="1">
    <citation type="journal article" date="2014" name="BMC Genomics">
        <title>Comparative genome sequencing reveals chemotype-specific gene clusters in the toxigenic black mold Stachybotrys.</title>
        <authorList>
            <person name="Semeiks J."/>
            <person name="Borek D."/>
            <person name="Otwinowski Z."/>
            <person name="Grishin N.V."/>
        </authorList>
    </citation>
    <scope>NUCLEOTIDE SEQUENCE [LARGE SCALE GENOMIC DNA]</scope>
    <source>
        <strain evidence="3">CBS 109288 / IBT 7711</strain>
    </source>
</reference>
<sequence>MPTRSCAEPTSPLVTTVASRPADKDSSLKRRQSGKVNPVKPNKRLRSSENTGDAACETPTEKSPTRTKPSGSPVSRILTAESQQASILRQGQAKNEEEHNPSVKVEAEEVGDSDEEPMKLHASHMQVQKIDHPVRKDRQKTKADPRCRKPKAPLPPGYSWPKPPPGGSVIWQNRAAKVYEEIHTRINQEERVQFMELLPYLLHTPASSKAVKNHPLAVRYGIESKRQFLMIVFLGIIYEHEKLVASWGVKRWLKNDFPDWNLKETLLPPNVGDISRHKENQPLGSIQGNDHTAVAHDSSIELPLSVDGQQQHMSHDSAPINTNPSCDSMVEGDPVGDPAEAAHTAEEIEVDWKTEASLWKQKIESRLDDHEAAVASRLKGLQAKIDSLATHMDEIQTGETVLPSDDDPMHEPKSEFEDIFATCKALTNQADALQRDQYPEFGLLCEKVVELRQWMDDNAQESDGALEELWDRVSMLQTSLQSLDEQYRSSNGAADDPDARLGVAEGRLDRFWAGWQRWFGVW</sequence>
<gene>
    <name evidence="2" type="ORF">S7711_11019</name>
</gene>
<evidence type="ECO:0000256" key="1">
    <source>
        <dbReference type="SAM" id="MobiDB-lite"/>
    </source>
</evidence>
<evidence type="ECO:0000313" key="3">
    <source>
        <dbReference type="Proteomes" id="UP000028045"/>
    </source>
</evidence>
<accession>A0A084AWD4</accession>